<gene>
    <name evidence="1" type="ORF">DWZ95_12705</name>
</gene>
<dbReference type="EMBL" id="QRPE01000014">
    <property type="protein sequence ID" value="RHL92154.1"/>
    <property type="molecule type" value="Genomic_DNA"/>
</dbReference>
<name>A0A415N858_9BACE</name>
<protein>
    <submittedName>
        <fullName evidence="1">Uncharacterized protein</fullName>
    </submittedName>
</protein>
<evidence type="ECO:0000313" key="1">
    <source>
        <dbReference type="EMBL" id="RHL92154.1"/>
    </source>
</evidence>
<dbReference type="RefSeq" id="WP_118423124.1">
    <property type="nucleotide sequence ID" value="NZ_QRPE01000014.1"/>
</dbReference>
<dbReference type="Proteomes" id="UP000285013">
    <property type="component" value="Unassembled WGS sequence"/>
</dbReference>
<reference evidence="1 2" key="1">
    <citation type="submission" date="2018-08" db="EMBL/GenBank/DDBJ databases">
        <title>A genome reference for cultivated species of the human gut microbiota.</title>
        <authorList>
            <person name="Zou Y."/>
            <person name="Xue W."/>
            <person name="Luo G."/>
        </authorList>
    </citation>
    <scope>NUCLEOTIDE SEQUENCE [LARGE SCALE GENOMIC DNA]</scope>
    <source>
        <strain evidence="1 2">AF36-16BH</strain>
    </source>
</reference>
<evidence type="ECO:0000313" key="2">
    <source>
        <dbReference type="Proteomes" id="UP000285013"/>
    </source>
</evidence>
<organism evidence="1 2">
    <name type="scientific">Bacteroides intestinalis</name>
    <dbReference type="NCBI Taxonomy" id="329854"/>
    <lineage>
        <taxon>Bacteria</taxon>
        <taxon>Pseudomonadati</taxon>
        <taxon>Bacteroidota</taxon>
        <taxon>Bacteroidia</taxon>
        <taxon>Bacteroidales</taxon>
        <taxon>Bacteroidaceae</taxon>
        <taxon>Bacteroides</taxon>
    </lineage>
</organism>
<proteinExistence type="predicted"/>
<sequence length="71" mass="8119">MAIHANDTINKMFFIYLQLSITKEKEIILADNVAYTEPMPQEKAKAFLAISILSTHNLPNKHRTTYPKATK</sequence>
<accession>A0A415N858</accession>
<dbReference type="AlphaFoldDB" id="A0A415N858"/>
<comment type="caution">
    <text evidence="1">The sequence shown here is derived from an EMBL/GenBank/DDBJ whole genome shotgun (WGS) entry which is preliminary data.</text>
</comment>